<gene>
    <name evidence="2" type="ORF">METZ01_LOCUS162733</name>
</gene>
<dbReference type="InterPro" id="IPR038490">
    <property type="entry name" value="Gingipain_propep_sf"/>
</dbReference>
<evidence type="ECO:0000259" key="1">
    <source>
        <dbReference type="Pfam" id="PF08126"/>
    </source>
</evidence>
<evidence type="ECO:0000313" key="2">
    <source>
        <dbReference type="EMBL" id="SVB09879.1"/>
    </source>
</evidence>
<dbReference type="InterPro" id="IPR012600">
    <property type="entry name" value="Propeptide_C25"/>
</dbReference>
<accession>A0A382B854</accession>
<dbReference type="GO" id="GO:0004197">
    <property type="term" value="F:cysteine-type endopeptidase activity"/>
    <property type="evidence" value="ECO:0007669"/>
    <property type="project" value="InterPro"/>
</dbReference>
<dbReference type="Pfam" id="PF08126">
    <property type="entry name" value="Propeptide_C25"/>
    <property type="match status" value="1"/>
</dbReference>
<proteinExistence type="predicted"/>
<sequence>MTGNSLITVFFCTQVIFGAGFINSGIDTDNGIHIHFSQGDIQYASAGDFTRISSGKSGTTTDFGMPELPLYSTMVQVRPDREYEIHFTVLQSSVISDVTVFPFQDESDAEISGSINHLNDSFYSSETIYPESIIHTSERLIMRDLHVLNIQVIPFRFYPNTRELEIIEVLDIIVSETRERQHDNSNTRLPS</sequence>
<dbReference type="Gene3D" id="2.60.40.3800">
    <property type="match status" value="1"/>
</dbReference>
<feature type="domain" description="Gingipain propeptide" evidence="1">
    <location>
        <begin position="46"/>
        <end position="181"/>
    </location>
</feature>
<dbReference type="AlphaFoldDB" id="A0A382B854"/>
<feature type="non-terminal residue" evidence="2">
    <location>
        <position position="191"/>
    </location>
</feature>
<reference evidence="2" key="1">
    <citation type="submission" date="2018-05" db="EMBL/GenBank/DDBJ databases">
        <authorList>
            <person name="Lanie J.A."/>
            <person name="Ng W.-L."/>
            <person name="Kazmierczak K.M."/>
            <person name="Andrzejewski T.M."/>
            <person name="Davidsen T.M."/>
            <person name="Wayne K.J."/>
            <person name="Tettelin H."/>
            <person name="Glass J.I."/>
            <person name="Rusch D."/>
            <person name="Podicherti R."/>
            <person name="Tsui H.-C.T."/>
            <person name="Winkler M.E."/>
        </authorList>
    </citation>
    <scope>NUCLEOTIDE SEQUENCE</scope>
</reference>
<organism evidence="2">
    <name type="scientific">marine metagenome</name>
    <dbReference type="NCBI Taxonomy" id="408172"/>
    <lineage>
        <taxon>unclassified sequences</taxon>
        <taxon>metagenomes</taxon>
        <taxon>ecological metagenomes</taxon>
    </lineage>
</organism>
<dbReference type="EMBL" id="UINC01028605">
    <property type="protein sequence ID" value="SVB09879.1"/>
    <property type="molecule type" value="Genomic_DNA"/>
</dbReference>
<protein>
    <recommendedName>
        <fullName evidence="1">Gingipain propeptide domain-containing protein</fullName>
    </recommendedName>
</protein>
<name>A0A382B854_9ZZZZ</name>